<sequence length="333" mass="36455">MMAKLTRHPLLWGETPLMPLPRLAKKLGVASVWMKRDDLTGIAFGGNKVRKLEYLLGHALQEDCDLIITGGSPGSNHCRLTVAVANHIGLDTWLCFSGNKLGEVQGNLFLDQLLGAKVFLTGCYGSEALLTVMEEKAEEARKLGRKPYVIPVGGSTNVGDYGYFHAWHEYIAQLDQLETVPNFDEIYVTVGTGGTMAGLLAGQASTPNSSRIVGVSVWQDQKQATQDILHLTNDLLREIDKPISVTIEDIHVFDQYIGQKYGVPSAEGNRAIRMLAELEGLFVDPIYTGKALAGMIDQLSQTNSAHKHVLFWHTGGTPALFTHVSSLLEKGER</sequence>
<dbReference type="GO" id="GO:1901605">
    <property type="term" value="P:alpha-amino acid metabolic process"/>
    <property type="evidence" value="ECO:0007669"/>
    <property type="project" value="UniProtKB-ARBA"/>
</dbReference>
<evidence type="ECO:0000256" key="5">
    <source>
        <dbReference type="PIRSR" id="PIRSR006278-2"/>
    </source>
</evidence>
<dbReference type="OrthoDB" id="9801249at2"/>
<dbReference type="InterPro" id="IPR036052">
    <property type="entry name" value="TrpB-like_PALP_sf"/>
</dbReference>
<dbReference type="PANTHER" id="PTHR43780">
    <property type="entry name" value="1-AMINOCYCLOPROPANE-1-CARBOXYLATE DEAMINASE-RELATED"/>
    <property type="match status" value="1"/>
</dbReference>
<dbReference type="SUPFAM" id="SSF53686">
    <property type="entry name" value="Tryptophan synthase beta subunit-like PLP-dependent enzymes"/>
    <property type="match status" value="1"/>
</dbReference>
<dbReference type="InterPro" id="IPR027278">
    <property type="entry name" value="ACCD_DCysDesulf"/>
</dbReference>
<feature type="domain" description="Tryptophan synthase beta chain-like PALP" evidence="6">
    <location>
        <begin position="11"/>
        <end position="315"/>
    </location>
</feature>
<organism evidence="7 8">
    <name type="scientific">Thermoflavimicrobium daqui</name>
    <dbReference type="NCBI Taxonomy" id="2137476"/>
    <lineage>
        <taxon>Bacteria</taxon>
        <taxon>Bacillati</taxon>
        <taxon>Bacillota</taxon>
        <taxon>Bacilli</taxon>
        <taxon>Bacillales</taxon>
        <taxon>Thermoactinomycetaceae</taxon>
        <taxon>Thermoflavimicrobium</taxon>
    </lineage>
</organism>
<evidence type="ECO:0000313" key="8">
    <source>
        <dbReference type="Proteomes" id="UP000251213"/>
    </source>
</evidence>
<feature type="active site" description="Nucleophile" evidence="4">
    <location>
        <position position="75"/>
    </location>
</feature>
<evidence type="ECO:0000256" key="3">
    <source>
        <dbReference type="ARBA" id="ARBA00022898"/>
    </source>
</evidence>
<keyword evidence="3 5" id="KW-0663">Pyridoxal phosphate</keyword>
<dbReference type="InterPro" id="IPR001926">
    <property type="entry name" value="TrpB-like_PALP"/>
</dbReference>
<dbReference type="Pfam" id="PF00291">
    <property type="entry name" value="PALP"/>
    <property type="match status" value="1"/>
</dbReference>
<dbReference type="AlphaFoldDB" id="A0A364K0P7"/>
<reference evidence="7 8" key="1">
    <citation type="submission" date="2018-06" db="EMBL/GenBank/DDBJ databases">
        <title>Thermoflavimicrobium daqus sp. nov., a thermophilic microbe isolated from Moutai-flavour Daqu.</title>
        <authorList>
            <person name="Wang X."/>
            <person name="Zhou H."/>
        </authorList>
    </citation>
    <scope>NUCLEOTIDE SEQUENCE [LARGE SCALE GENOMIC DNA]</scope>
    <source>
        <strain evidence="7 8">FBKL4.011</strain>
    </source>
</reference>
<dbReference type="EMBL" id="QJKK01000019">
    <property type="protein sequence ID" value="RAL21085.1"/>
    <property type="molecule type" value="Genomic_DNA"/>
</dbReference>
<accession>A0A364K0P7</accession>
<feature type="modified residue" description="N6-(pyridoxal phosphate)lysine" evidence="5">
    <location>
        <position position="48"/>
    </location>
</feature>
<dbReference type="PANTHER" id="PTHR43780:SF2">
    <property type="entry name" value="1-AMINOCYCLOPROPANE-1-CARBOXYLATE DEAMINASE-RELATED"/>
    <property type="match status" value="1"/>
</dbReference>
<dbReference type="GO" id="GO:0019148">
    <property type="term" value="F:D-cysteine desulfhydrase activity"/>
    <property type="evidence" value="ECO:0007669"/>
    <property type="project" value="TreeGrafter"/>
</dbReference>
<gene>
    <name evidence="7" type="ORF">DL897_17115</name>
</gene>
<comment type="caution">
    <text evidence="7">The sequence shown here is derived from an EMBL/GenBank/DDBJ whole genome shotgun (WGS) entry which is preliminary data.</text>
</comment>
<protein>
    <submittedName>
        <fullName evidence="7">D-cysteine desulfhydrase family protein</fullName>
    </submittedName>
</protein>
<comment type="cofactor">
    <cofactor evidence="1">
        <name>pyridoxal 5'-phosphate</name>
        <dbReference type="ChEBI" id="CHEBI:597326"/>
    </cofactor>
</comment>
<reference evidence="7 8" key="2">
    <citation type="submission" date="2018-06" db="EMBL/GenBank/DDBJ databases">
        <authorList>
            <person name="Zhirakovskaya E."/>
        </authorList>
    </citation>
    <scope>NUCLEOTIDE SEQUENCE [LARGE SCALE GENOMIC DNA]</scope>
    <source>
        <strain evidence="7 8">FBKL4.011</strain>
    </source>
</reference>
<evidence type="ECO:0000256" key="4">
    <source>
        <dbReference type="PIRSR" id="PIRSR006278-1"/>
    </source>
</evidence>
<keyword evidence="8" id="KW-1185">Reference proteome</keyword>
<dbReference type="Proteomes" id="UP000251213">
    <property type="component" value="Unassembled WGS sequence"/>
</dbReference>
<comment type="similarity">
    <text evidence="2">Belongs to the ACC deaminase/D-cysteine desulfhydrase family.</text>
</comment>
<name>A0A364K0P7_9BACL</name>
<proteinExistence type="inferred from homology"/>
<evidence type="ECO:0000259" key="6">
    <source>
        <dbReference type="Pfam" id="PF00291"/>
    </source>
</evidence>
<dbReference type="PIRSF" id="PIRSF006278">
    <property type="entry name" value="ACCD_DCysDesulf"/>
    <property type="match status" value="1"/>
</dbReference>
<dbReference type="Gene3D" id="3.40.50.1100">
    <property type="match status" value="2"/>
</dbReference>
<evidence type="ECO:0000256" key="2">
    <source>
        <dbReference type="ARBA" id="ARBA00008639"/>
    </source>
</evidence>
<evidence type="ECO:0000256" key="1">
    <source>
        <dbReference type="ARBA" id="ARBA00001933"/>
    </source>
</evidence>
<evidence type="ECO:0000313" key="7">
    <source>
        <dbReference type="EMBL" id="RAL21085.1"/>
    </source>
</evidence>